<gene>
    <name evidence="1" type="ORF">EP47_04020</name>
</gene>
<dbReference type="RefSeq" id="WP_035886896.1">
    <property type="nucleotide sequence ID" value="NZ_JNCF01000003.1"/>
</dbReference>
<dbReference type="AlphaFoldDB" id="A0A0A2STZ1"/>
<accession>A0A0A2STZ1</accession>
<comment type="caution">
    <text evidence="1">The sequence shown here is derived from an EMBL/GenBank/DDBJ whole genome shotgun (WGS) entry which is preliminary data.</text>
</comment>
<dbReference type="InterPro" id="IPR007456">
    <property type="entry name" value="Smg"/>
</dbReference>
<dbReference type="STRING" id="1498499.EP47_04020"/>
<name>A0A0A2STZ1_9GAMM</name>
<evidence type="ECO:0000313" key="1">
    <source>
        <dbReference type="EMBL" id="KGP64227.1"/>
    </source>
</evidence>
<dbReference type="Proteomes" id="UP000054422">
    <property type="component" value="Unassembled WGS sequence"/>
</dbReference>
<dbReference type="Pfam" id="PF04361">
    <property type="entry name" value="DUF494"/>
    <property type="match status" value="1"/>
</dbReference>
<sequence length="145" mass="17272">MKDNLFEMLLNLFEKSLNQLQKDHKLNDQDAQNQLLEDDLLNTEEQSLFIKSAHKKSTRIITYEEQMKLTKASYQFLMRMKLWNIIDVEQFESIIGQLQFSESRIVTLQETKWTIRNALASNLNEEQLTFLDLVLYQTEDELTIH</sequence>
<organism evidence="1 2">
    <name type="scientific">Legionella norrlandica</name>
    <dbReference type="NCBI Taxonomy" id="1498499"/>
    <lineage>
        <taxon>Bacteria</taxon>
        <taxon>Pseudomonadati</taxon>
        <taxon>Pseudomonadota</taxon>
        <taxon>Gammaproteobacteria</taxon>
        <taxon>Legionellales</taxon>
        <taxon>Legionellaceae</taxon>
        <taxon>Legionella</taxon>
    </lineage>
</organism>
<evidence type="ECO:0000313" key="2">
    <source>
        <dbReference type="Proteomes" id="UP000054422"/>
    </source>
</evidence>
<protein>
    <recommendedName>
        <fullName evidence="3">DUF494 domain-containing protein</fullName>
    </recommendedName>
</protein>
<reference evidence="1 2" key="1">
    <citation type="submission" date="2014-05" db="EMBL/GenBank/DDBJ databases">
        <authorList>
            <person name="Rizzardi K."/>
            <person name="Winiecka-Krusnell J."/>
            <person name="Ramliden M."/>
            <person name="Alm E."/>
            <person name="Andersson S."/>
            <person name="Byfors S."/>
        </authorList>
    </citation>
    <scope>NUCLEOTIDE SEQUENCE [LARGE SCALE GENOMIC DNA]</scope>
    <source>
        <strain evidence="1 2">LEGN</strain>
    </source>
</reference>
<proteinExistence type="predicted"/>
<evidence type="ECO:0008006" key="3">
    <source>
        <dbReference type="Google" id="ProtNLM"/>
    </source>
</evidence>
<keyword evidence="2" id="KW-1185">Reference proteome</keyword>
<dbReference type="EMBL" id="JNCF01000003">
    <property type="protein sequence ID" value="KGP64227.1"/>
    <property type="molecule type" value="Genomic_DNA"/>
</dbReference>
<dbReference type="OrthoDB" id="9788984at2"/>